<keyword evidence="2" id="KW-0732">Signal</keyword>
<protein>
    <recommendedName>
        <fullName evidence="5">Extra-cytoplasmic solute receptor</fullName>
    </recommendedName>
</protein>
<dbReference type="AlphaFoldDB" id="C5T168"/>
<dbReference type="EMBL" id="ACQT01000009">
    <property type="protein sequence ID" value="EER61812.1"/>
    <property type="molecule type" value="Genomic_DNA"/>
</dbReference>
<accession>C5T168</accession>
<comment type="caution">
    <text evidence="3">The sequence shown here is derived from an EMBL/GenBank/DDBJ whole genome shotgun (WGS) entry which is preliminary data.</text>
</comment>
<dbReference type="RefSeq" id="WP_005793340.1">
    <property type="nucleotide sequence ID" value="NZ_ACQT01000009.1"/>
</dbReference>
<dbReference type="SUPFAM" id="SSF53850">
    <property type="entry name" value="Periplasmic binding protein-like II"/>
    <property type="match status" value="1"/>
</dbReference>
<dbReference type="PATRIC" id="fig|573060.9.peg.4589"/>
<comment type="similarity">
    <text evidence="1">Belongs to the UPF0065 (bug) family.</text>
</comment>
<dbReference type="CDD" id="cd07012">
    <property type="entry name" value="PBP2_Bug_TTT"/>
    <property type="match status" value="1"/>
</dbReference>
<feature type="signal peptide" evidence="2">
    <location>
        <begin position="1"/>
        <end position="19"/>
    </location>
</feature>
<keyword evidence="4" id="KW-1185">Reference proteome</keyword>
<reference evidence="3 4" key="1">
    <citation type="submission" date="2009-05" db="EMBL/GenBank/DDBJ databases">
        <title>The draft genome of Acidovorax delafieldii 2AN.</title>
        <authorList>
            <consortium name="US DOE Joint Genome Institute (JGI-PGF)"/>
            <person name="Lucas S."/>
            <person name="Copeland A."/>
            <person name="Lapidus A."/>
            <person name="Glavina del Rio T."/>
            <person name="Tice H."/>
            <person name="Bruce D."/>
            <person name="Goodwin L."/>
            <person name="Pitluck S."/>
            <person name="Larimer F."/>
            <person name="Land M.L."/>
            <person name="Hauser L."/>
            <person name="Shelobolina E.S."/>
            <person name="Picardal F."/>
            <person name="Roden E."/>
            <person name="Emerson D."/>
        </authorList>
    </citation>
    <scope>NUCLEOTIDE SEQUENCE [LARGE SCALE GENOMIC DNA]</scope>
    <source>
        <strain evidence="3 4">2AN</strain>
    </source>
</reference>
<gene>
    <name evidence="3" type="ORF">AcdelDRAFT_0648</name>
</gene>
<organism evidence="3 4">
    <name type="scientific">Acidovorax delafieldii 2AN</name>
    <dbReference type="NCBI Taxonomy" id="573060"/>
    <lineage>
        <taxon>Bacteria</taxon>
        <taxon>Pseudomonadati</taxon>
        <taxon>Pseudomonadota</taxon>
        <taxon>Betaproteobacteria</taxon>
        <taxon>Burkholderiales</taxon>
        <taxon>Comamonadaceae</taxon>
        <taxon>Acidovorax</taxon>
    </lineage>
</organism>
<evidence type="ECO:0000256" key="1">
    <source>
        <dbReference type="ARBA" id="ARBA00006987"/>
    </source>
</evidence>
<dbReference type="InterPro" id="IPR042100">
    <property type="entry name" value="Bug_dom1"/>
</dbReference>
<evidence type="ECO:0000256" key="2">
    <source>
        <dbReference type="SAM" id="SignalP"/>
    </source>
</evidence>
<dbReference type="OrthoDB" id="8678477at2"/>
<dbReference type="Gene3D" id="3.40.190.150">
    <property type="entry name" value="Bordetella uptake gene, domain 1"/>
    <property type="match status" value="1"/>
</dbReference>
<dbReference type="PANTHER" id="PTHR42928">
    <property type="entry name" value="TRICARBOXYLATE-BINDING PROTEIN"/>
    <property type="match status" value="1"/>
</dbReference>
<dbReference type="Pfam" id="PF03401">
    <property type="entry name" value="TctC"/>
    <property type="match status" value="1"/>
</dbReference>
<feature type="chain" id="PRO_5002957418" description="Extra-cytoplasmic solute receptor" evidence="2">
    <location>
        <begin position="20"/>
        <end position="315"/>
    </location>
</feature>
<sequence length="315" mass="33048">MFKKASACVLLAVASVSHAFPDRVITIQVPFSPGTTTDVNAREFAQVLSGIVKQPVVVDNKVGAEGQIGAMAVLNAAADGHTVMFTSNSLTVLDPLMKKSQPYDALKDFVPICAFASTSNVMNVTGSSQFKTTADVVSAAKAQPGKITFGYASAAQRLAGELFQQAAGVKLTAVPYRSSVTALTEVAGGQVDLIFIDHVSAMSYYQGGKIRPLTVAGAQRYKAIADVPAASEAGVPGYNIHPWFGFYASAKTPPAILAQMREAFGRAVSSPATAGNMDKRDLQVLPLCGDAQAKHLAEDVKLTRKVLSKAGIEPQ</sequence>
<dbReference type="PIRSF" id="PIRSF017082">
    <property type="entry name" value="YflP"/>
    <property type="match status" value="1"/>
</dbReference>
<evidence type="ECO:0008006" key="5">
    <source>
        <dbReference type="Google" id="ProtNLM"/>
    </source>
</evidence>
<dbReference type="Gene3D" id="3.40.190.10">
    <property type="entry name" value="Periplasmic binding protein-like II"/>
    <property type="match status" value="1"/>
</dbReference>
<evidence type="ECO:0000313" key="4">
    <source>
        <dbReference type="Proteomes" id="UP000003856"/>
    </source>
</evidence>
<evidence type="ECO:0000313" key="3">
    <source>
        <dbReference type="EMBL" id="EER61812.1"/>
    </source>
</evidence>
<dbReference type="InterPro" id="IPR005064">
    <property type="entry name" value="BUG"/>
</dbReference>
<proteinExistence type="inferred from homology"/>
<name>C5T168_ACIDE</name>
<dbReference type="Proteomes" id="UP000003856">
    <property type="component" value="Unassembled WGS sequence"/>
</dbReference>
<dbReference type="PANTHER" id="PTHR42928:SF5">
    <property type="entry name" value="BLR1237 PROTEIN"/>
    <property type="match status" value="1"/>
</dbReference>